<dbReference type="InterPro" id="IPR007752">
    <property type="entry name" value="Virulence_actor_ActA"/>
</dbReference>
<name>E3ZLL8_LISSE</name>
<dbReference type="Proteomes" id="UP000004302">
    <property type="component" value="Chromosome"/>
</dbReference>
<feature type="chain" id="PRO_5005673668" evidence="2">
    <location>
        <begin position="30"/>
        <end position="106"/>
    </location>
</feature>
<gene>
    <name evidence="3" type="ORF">NT03LS_0304</name>
</gene>
<feature type="region of interest" description="Disordered" evidence="1">
    <location>
        <begin position="87"/>
        <end position="106"/>
    </location>
</feature>
<evidence type="ECO:0000256" key="1">
    <source>
        <dbReference type="SAM" id="MobiDB-lite"/>
    </source>
</evidence>
<dbReference type="Pfam" id="PF05058">
    <property type="entry name" value="ActA"/>
    <property type="match status" value="1"/>
</dbReference>
<reference evidence="3" key="1">
    <citation type="journal article" date="2010" name="Microbiol. Resour. Announc.">
        <title>Comparative genomics of the bacterial genus Listeria: Genome evolution is characterized by limited gene acquisition and limited gene loss.</title>
        <authorList>
            <person name="den Bakker H.C."/>
            <person name="Cummings C.A."/>
            <person name="Ferreira V."/>
            <person name="Vatta P."/>
            <person name="Orsi R.H."/>
            <person name="Degoricija L."/>
            <person name="Barker M."/>
            <person name="Petrauskene O."/>
            <person name="Furtado M.R."/>
            <person name="Wiedmann M."/>
        </authorList>
    </citation>
    <scope>NUCLEOTIDE SEQUENCE [LARGE SCALE GENOMIC DNA]</scope>
    <source>
        <strain evidence="3">FSL N1-067</strain>
    </source>
</reference>
<dbReference type="EMBL" id="ADXJ01000113">
    <property type="protein sequence ID" value="EFS01480.1"/>
    <property type="molecule type" value="Genomic_DNA"/>
</dbReference>
<feature type="compositionally biased region" description="Basic and acidic residues" evidence="1">
    <location>
        <begin position="87"/>
        <end position="96"/>
    </location>
</feature>
<proteinExistence type="predicted"/>
<organism evidence="3">
    <name type="scientific">Listeria seeligeri FSL N1-067</name>
    <dbReference type="NCBI Taxonomy" id="702453"/>
    <lineage>
        <taxon>Bacteria</taxon>
        <taxon>Bacillati</taxon>
        <taxon>Bacillota</taxon>
        <taxon>Bacilli</taxon>
        <taxon>Bacillales</taxon>
        <taxon>Listeriaceae</taxon>
        <taxon>Listeria</taxon>
    </lineage>
</organism>
<evidence type="ECO:0000313" key="3">
    <source>
        <dbReference type="EMBL" id="EFS01480.1"/>
    </source>
</evidence>
<comment type="caution">
    <text evidence="3">The sequence shown here is derived from an EMBL/GenBank/DDBJ whole genome shotgun (WGS) entry which is preliminary data.</text>
</comment>
<sequence>MGLKKIPSAILTIVVITSCLSFTTNGMYAQTTDEEDAKSSLNTNEWSEEETKPTAELSNEQGEVEKHAVYETTEQVRERELKELKELGKESSEKKGKRDKIKSFFA</sequence>
<protein>
    <submittedName>
        <fullName evidence="3">ActA</fullName>
    </submittedName>
</protein>
<accession>E3ZLL8</accession>
<dbReference type="PROSITE" id="PS51257">
    <property type="entry name" value="PROKAR_LIPOPROTEIN"/>
    <property type="match status" value="1"/>
</dbReference>
<feature type="region of interest" description="Disordered" evidence="1">
    <location>
        <begin position="32"/>
        <end position="62"/>
    </location>
</feature>
<dbReference type="RefSeq" id="WP_003745262.1">
    <property type="nucleotide sequence ID" value="NZ_CM001051.1"/>
</dbReference>
<feature type="signal peptide" evidence="2">
    <location>
        <begin position="1"/>
        <end position="29"/>
    </location>
</feature>
<dbReference type="HOGENOM" id="CLU_2228841_0_0_9"/>
<evidence type="ECO:0000256" key="2">
    <source>
        <dbReference type="SAM" id="SignalP"/>
    </source>
</evidence>
<keyword evidence="2" id="KW-0732">Signal</keyword>
<feature type="non-terminal residue" evidence="3">
    <location>
        <position position="106"/>
    </location>
</feature>
<dbReference type="AlphaFoldDB" id="E3ZLL8"/>